<comment type="caution">
    <text evidence="1">The sequence shown here is derived from an EMBL/GenBank/DDBJ whole genome shotgun (WGS) entry which is preliminary data.</text>
</comment>
<protein>
    <submittedName>
        <fullName evidence="1">Uncharacterized protein</fullName>
    </submittedName>
</protein>
<dbReference type="EMBL" id="LQZT01000048">
    <property type="protein sequence ID" value="OCW55944.1"/>
    <property type="molecule type" value="Genomic_DNA"/>
</dbReference>
<organism evidence="1 2">
    <name type="scientific">Hoeflea olei</name>
    <dbReference type="NCBI Taxonomy" id="1480615"/>
    <lineage>
        <taxon>Bacteria</taxon>
        <taxon>Pseudomonadati</taxon>
        <taxon>Pseudomonadota</taxon>
        <taxon>Alphaproteobacteria</taxon>
        <taxon>Hyphomicrobiales</taxon>
        <taxon>Rhizobiaceae</taxon>
        <taxon>Hoeflea</taxon>
    </lineage>
</organism>
<gene>
    <name evidence="1" type="ORF">AWJ14_11985</name>
</gene>
<accession>A0A1C1YR31</accession>
<evidence type="ECO:0000313" key="2">
    <source>
        <dbReference type="Proteomes" id="UP000094795"/>
    </source>
</evidence>
<reference evidence="1 2" key="1">
    <citation type="submission" date="2015-12" db="EMBL/GenBank/DDBJ databases">
        <authorList>
            <person name="Shamseldin A."/>
            <person name="Moawad H."/>
            <person name="Abd El-Rahim W.M."/>
            <person name="Sadowsky M.J."/>
        </authorList>
    </citation>
    <scope>NUCLEOTIDE SEQUENCE [LARGE SCALE GENOMIC DNA]</scope>
    <source>
        <strain evidence="1 2">JC234</strain>
    </source>
</reference>
<evidence type="ECO:0000313" key="1">
    <source>
        <dbReference type="EMBL" id="OCW55944.1"/>
    </source>
</evidence>
<name>A0A1C1YR31_9HYPH</name>
<sequence length="89" mass="10376">MRIVISDILGIHDSHDGRTFTYDYNTLDGIIFGINTSLSDKVRIMRILDKKLESRTVTEPFKLFQARYNARSGRIEAHYLSLMEHTRSE</sequence>
<dbReference type="Proteomes" id="UP000094795">
    <property type="component" value="Unassembled WGS sequence"/>
</dbReference>
<keyword evidence="2" id="KW-1185">Reference proteome</keyword>
<dbReference type="AlphaFoldDB" id="A0A1C1YR31"/>
<proteinExistence type="predicted"/>